<dbReference type="PROSITE" id="PS51459">
    <property type="entry name" value="FIDO"/>
    <property type="match status" value="1"/>
</dbReference>
<evidence type="ECO:0000313" key="3">
    <source>
        <dbReference type="Proteomes" id="UP000031838"/>
    </source>
</evidence>
<dbReference type="InterPro" id="IPR003812">
    <property type="entry name" value="Fido"/>
</dbReference>
<dbReference type="RefSeq" id="WP_080937151.1">
    <property type="nucleotide sequence ID" value="NZ_CP002580.1"/>
</dbReference>
<dbReference type="EMBL" id="CP002580">
    <property type="protein sequence ID" value="AJK46209.1"/>
    <property type="molecule type" value="Genomic_DNA"/>
</dbReference>
<name>A0A0B6RVL9_BURPL</name>
<gene>
    <name evidence="2" type="ORF">BGL_1c17000</name>
</gene>
<dbReference type="SUPFAM" id="SSF140931">
    <property type="entry name" value="Fic-like"/>
    <property type="match status" value="1"/>
</dbReference>
<organism evidence="2 3">
    <name type="scientific">Burkholderia plantarii</name>
    <dbReference type="NCBI Taxonomy" id="41899"/>
    <lineage>
        <taxon>Bacteria</taxon>
        <taxon>Pseudomonadati</taxon>
        <taxon>Pseudomonadota</taxon>
        <taxon>Betaproteobacteria</taxon>
        <taxon>Burkholderiales</taxon>
        <taxon>Burkholderiaceae</taxon>
        <taxon>Burkholderia</taxon>
    </lineage>
</organism>
<dbReference type="Proteomes" id="UP000031838">
    <property type="component" value="Chromosome 1"/>
</dbReference>
<dbReference type="AlphaFoldDB" id="A0A0B6RVL9"/>
<dbReference type="HOGENOM" id="CLU_089973_0_0_4"/>
<sequence length="255" mass="29165">MIKYIHPVELKDIHEILTADFLDSGDPISPPGVRSTHLLESAASRQQAGFDGQLKYNTPYLNAATLCYGVCCNHPFFNGNKRTALVATLCHLDRNDLMMKSHVTQDHLYTLMVRVAGHGFRSSNKGDQSDIEVEGISRWLRDATRRINRQDKLLTYRELKSILNRYGFSLENPFGNMIDVVRQPSYRREPSERVIKIPYPRDGATASRRVVKDVREACDLTENNGIDSTMFHANERPADYFISKYRTTLRKLAQT</sequence>
<reference evidence="3" key="1">
    <citation type="submission" date="2011-03" db="EMBL/GenBank/DDBJ databases">
        <authorList>
            <person name="Voget S."/>
            <person name="Streit W.R."/>
            <person name="Jaeger K.E."/>
            <person name="Daniel R."/>
        </authorList>
    </citation>
    <scope>NUCLEOTIDE SEQUENCE [LARGE SCALE GENOMIC DNA]</scope>
    <source>
        <strain evidence="3">PG1</strain>
    </source>
</reference>
<evidence type="ECO:0000313" key="2">
    <source>
        <dbReference type="EMBL" id="AJK46209.1"/>
    </source>
</evidence>
<dbReference type="Gene3D" id="1.20.120.1870">
    <property type="entry name" value="Fic/DOC protein, Fido domain"/>
    <property type="match status" value="1"/>
</dbReference>
<accession>A0A0B6RVL9</accession>
<evidence type="ECO:0000259" key="1">
    <source>
        <dbReference type="PROSITE" id="PS51459"/>
    </source>
</evidence>
<feature type="domain" description="Fido" evidence="1">
    <location>
        <begin position="5"/>
        <end position="142"/>
    </location>
</feature>
<dbReference type="InterPro" id="IPR053737">
    <property type="entry name" value="Type_II_TA_Toxin"/>
</dbReference>
<protein>
    <submittedName>
        <fullName evidence="2">Death-on-curing family protein</fullName>
    </submittedName>
</protein>
<keyword evidence="3" id="KW-1185">Reference proteome</keyword>
<dbReference type="InterPro" id="IPR036597">
    <property type="entry name" value="Fido-like_dom_sf"/>
</dbReference>
<reference evidence="2 3" key="2">
    <citation type="journal article" date="2016" name="Appl. Microbiol. Biotechnol.">
        <title>Mutations improving production and secretion of extracellular lipase by Burkholderia glumae PG1.</title>
        <authorList>
            <person name="Knapp A."/>
            <person name="Voget S."/>
            <person name="Gao R."/>
            <person name="Zaburannyi N."/>
            <person name="Krysciak D."/>
            <person name="Breuer M."/>
            <person name="Hauer B."/>
            <person name="Streit W.R."/>
            <person name="Muller R."/>
            <person name="Daniel R."/>
            <person name="Jaeger K.E."/>
        </authorList>
    </citation>
    <scope>NUCLEOTIDE SEQUENCE [LARGE SCALE GENOMIC DNA]</scope>
    <source>
        <strain evidence="2 3">PG1</strain>
    </source>
</reference>
<proteinExistence type="predicted"/>
<dbReference type="KEGG" id="bgp:BGL_1c17000"/>
<dbReference type="Pfam" id="PF02661">
    <property type="entry name" value="Fic"/>
    <property type="match status" value="1"/>
</dbReference>